<accession>E6X6W3</accession>
<dbReference type="InterPro" id="IPR042099">
    <property type="entry name" value="ANL_N_sf"/>
</dbReference>
<dbReference type="Gene3D" id="3.30.300.30">
    <property type="match status" value="1"/>
</dbReference>
<dbReference type="STRING" id="688270.Celal_3411"/>
<dbReference type="PANTHER" id="PTHR43201:SF5">
    <property type="entry name" value="MEDIUM-CHAIN ACYL-COA LIGASE ACSF2, MITOCHONDRIAL"/>
    <property type="match status" value="1"/>
</dbReference>
<dbReference type="Pfam" id="PF00501">
    <property type="entry name" value="AMP-binding"/>
    <property type="match status" value="1"/>
</dbReference>
<dbReference type="GO" id="GO:0031956">
    <property type="term" value="F:medium-chain fatty acid-CoA ligase activity"/>
    <property type="evidence" value="ECO:0007669"/>
    <property type="project" value="TreeGrafter"/>
</dbReference>
<gene>
    <name evidence="4" type="ordered locus">Celal_3411</name>
</gene>
<dbReference type="EMBL" id="CP002453">
    <property type="protein sequence ID" value="ADV50676.1"/>
    <property type="molecule type" value="Genomic_DNA"/>
</dbReference>
<comment type="similarity">
    <text evidence="1">Belongs to the ATP-dependent AMP-binding enzyme family.</text>
</comment>
<dbReference type="PANTHER" id="PTHR43201">
    <property type="entry name" value="ACYL-COA SYNTHETASE"/>
    <property type="match status" value="1"/>
</dbReference>
<dbReference type="Gene3D" id="3.40.50.12780">
    <property type="entry name" value="N-terminal domain of ligase-like"/>
    <property type="match status" value="1"/>
</dbReference>
<feature type="domain" description="AMP-dependent synthetase/ligase" evidence="3">
    <location>
        <begin position="60"/>
        <end position="203"/>
    </location>
</feature>
<name>E6X6W3_CELAD</name>
<dbReference type="GO" id="GO:0006631">
    <property type="term" value="P:fatty acid metabolic process"/>
    <property type="evidence" value="ECO:0007669"/>
    <property type="project" value="TreeGrafter"/>
</dbReference>
<evidence type="ECO:0000256" key="2">
    <source>
        <dbReference type="ARBA" id="ARBA00022598"/>
    </source>
</evidence>
<evidence type="ECO:0000259" key="3">
    <source>
        <dbReference type="Pfam" id="PF00501"/>
    </source>
</evidence>
<keyword evidence="2 4" id="KW-0436">Ligase</keyword>
<dbReference type="KEGG" id="cao:Celal_3411"/>
<dbReference type="OrthoDB" id="8870348at2"/>
<dbReference type="SUPFAM" id="SSF56801">
    <property type="entry name" value="Acetyl-CoA synthetase-like"/>
    <property type="match status" value="1"/>
</dbReference>
<protein>
    <submittedName>
        <fullName evidence="4">O-succinylbenzoic acid-CoA ligase</fullName>
    </submittedName>
</protein>
<reference evidence="4 5" key="1">
    <citation type="journal article" date="2010" name="Stand. Genomic Sci.">
        <title>Complete genome sequence of Cellulophaga algicola type strain (IC166).</title>
        <authorList>
            <person name="Abt B."/>
            <person name="Lu M."/>
            <person name="Misra M."/>
            <person name="Han C."/>
            <person name="Nolan M."/>
            <person name="Lucas S."/>
            <person name="Hammon N."/>
            <person name="Deshpande S."/>
            <person name="Cheng J.F."/>
            <person name="Tapia R."/>
            <person name="Goodwin L."/>
            <person name="Pitluck S."/>
            <person name="Liolios K."/>
            <person name="Pagani I."/>
            <person name="Ivanova N."/>
            <person name="Mavromatis K."/>
            <person name="Ovchinikova G."/>
            <person name="Pati A."/>
            <person name="Chen A."/>
            <person name="Palaniappan K."/>
            <person name="Land M."/>
            <person name="Hauser L."/>
            <person name="Chang Y.J."/>
            <person name="Jeffries C.D."/>
            <person name="Detter J.C."/>
            <person name="Brambilla E."/>
            <person name="Rohde M."/>
            <person name="Tindall B.J."/>
            <person name="Goker M."/>
            <person name="Woyke T."/>
            <person name="Bristow J."/>
            <person name="Eisen J.A."/>
            <person name="Markowitz V."/>
            <person name="Hugenholtz P."/>
            <person name="Kyrpides N.C."/>
            <person name="Klenk H.P."/>
            <person name="Lapidus A."/>
        </authorList>
    </citation>
    <scope>NUCLEOTIDE SEQUENCE [LARGE SCALE GENOMIC DNA]</scope>
    <source>
        <strain evidence="5">DSM 14237 / IC166 / ACAM 630</strain>
    </source>
</reference>
<keyword evidence="5" id="KW-1185">Reference proteome</keyword>
<dbReference type="RefSeq" id="WP_013552128.1">
    <property type="nucleotide sequence ID" value="NC_014934.1"/>
</dbReference>
<dbReference type="InterPro" id="IPR045851">
    <property type="entry name" value="AMP-bd_C_sf"/>
</dbReference>
<sequence length="357" mass="39440">MSLNHKYIHPDFKLNGISFSFMDLKEVGYSLIKEGLFYEISIGNFLLDWGNEEDYLEVSTSGSTGVPKKIRLQKQYMVNSAMATGSFFKLHVGNTALLCLPADYIAGKMMLVRAMILGLSLDTVAPNSSPLEGTTKNYDFGAMIPLQLENSIDKINQLQTLIVGGAKMSDNLKIAIQNKSVRVFETYGMTETITHVALKAVNHLEATSDRSFKALPKVSFKLDERGCLVVKAPNISDQEVVTNDLVQLISSTAFEWLGRYDSIINSGGVKLIPEKIESKLSKVIAANFFVAGLPDQKLGQKLILLVEGEMNKADLLKKLQNLSALDKFEVPKEIHTVASFLTTANGKIQRKKTLNLI</sequence>
<dbReference type="HOGENOM" id="CLU_062005_0_0_10"/>
<dbReference type="InterPro" id="IPR000873">
    <property type="entry name" value="AMP-dep_synth/lig_dom"/>
</dbReference>
<evidence type="ECO:0000256" key="1">
    <source>
        <dbReference type="ARBA" id="ARBA00006432"/>
    </source>
</evidence>
<dbReference type="Proteomes" id="UP000008634">
    <property type="component" value="Chromosome"/>
</dbReference>
<evidence type="ECO:0000313" key="4">
    <source>
        <dbReference type="EMBL" id="ADV50676.1"/>
    </source>
</evidence>
<dbReference type="AlphaFoldDB" id="E6X6W3"/>
<dbReference type="eggNOG" id="COG0318">
    <property type="taxonomic scope" value="Bacteria"/>
</dbReference>
<organism evidence="4 5">
    <name type="scientific">Cellulophaga algicola (strain DSM 14237 / IC166 / ACAM 630)</name>
    <dbReference type="NCBI Taxonomy" id="688270"/>
    <lineage>
        <taxon>Bacteria</taxon>
        <taxon>Pseudomonadati</taxon>
        <taxon>Bacteroidota</taxon>
        <taxon>Flavobacteriia</taxon>
        <taxon>Flavobacteriales</taxon>
        <taxon>Flavobacteriaceae</taxon>
        <taxon>Cellulophaga</taxon>
    </lineage>
</organism>
<proteinExistence type="inferred from homology"/>
<evidence type="ECO:0000313" key="5">
    <source>
        <dbReference type="Proteomes" id="UP000008634"/>
    </source>
</evidence>